<gene>
    <name evidence="3" type="ORF">HDG69_001937</name>
</gene>
<evidence type="ECO:0000256" key="1">
    <source>
        <dbReference type="SAM" id="Phobius"/>
    </source>
</evidence>
<evidence type="ECO:0000259" key="2">
    <source>
        <dbReference type="Pfam" id="PF13400"/>
    </source>
</evidence>
<dbReference type="InterPro" id="IPR028087">
    <property type="entry name" value="Tad_N"/>
</dbReference>
<proteinExistence type="predicted"/>
<comment type="caution">
    <text evidence="3">The sequence shown here is derived from an EMBL/GenBank/DDBJ whole genome shotgun (WGS) entry which is preliminary data.</text>
</comment>
<sequence length="148" mass="15140">MRDPRRATAHDDTSEDGAISTWVAMTTVAMMLFVGIAVDFGGQVGALQRARDVATQAARAGGQEVDLVRATRGEAVAVDPGAAQVAAANYLATAGVSGDVRVVDGTRLLVTVDDSYATKVLTIIGVSSLPVTGTAEARLARVVGGVEQ</sequence>
<keyword evidence="1" id="KW-0812">Transmembrane</keyword>
<organism evidence="3 4">
    <name type="scientific">Isoptericola halotolerans</name>
    <dbReference type="NCBI Taxonomy" id="300560"/>
    <lineage>
        <taxon>Bacteria</taxon>
        <taxon>Bacillati</taxon>
        <taxon>Actinomycetota</taxon>
        <taxon>Actinomycetes</taxon>
        <taxon>Micrococcales</taxon>
        <taxon>Promicromonosporaceae</taxon>
        <taxon>Isoptericola</taxon>
    </lineage>
</organism>
<name>A0ABX2A3B5_9MICO</name>
<dbReference type="Pfam" id="PF13400">
    <property type="entry name" value="Tad"/>
    <property type="match status" value="1"/>
</dbReference>
<accession>A0ABX2A3B5</accession>
<evidence type="ECO:0000313" key="4">
    <source>
        <dbReference type="Proteomes" id="UP000757540"/>
    </source>
</evidence>
<dbReference type="Proteomes" id="UP000757540">
    <property type="component" value="Unassembled WGS sequence"/>
</dbReference>
<dbReference type="EMBL" id="JABEZU010000002">
    <property type="protein sequence ID" value="NOV97362.1"/>
    <property type="molecule type" value="Genomic_DNA"/>
</dbReference>
<protein>
    <submittedName>
        <fullName evidence="3">Flp pilus assembly protein TadG</fullName>
    </submittedName>
</protein>
<keyword evidence="1" id="KW-0472">Membrane</keyword>
<feature type="domain" description="Putative Flp pilus-assembly TadG-like N-terminal" evidence="2">
    <location>
        <begin position="17"/>
        <end position="63"/>
    </location>
</feature>
<feature type="transmembrane region" description="Helical" evidence="1">
    <location>
        <begin position="20"/>
        <end position="41"/>
    </location>
</feature>
<dbReference type="RefSeq" id="WP_171783580.1">
    <property type="nucleotide sequence ID" value="NZ_BAAAML010000006.1"/>
</dbReference>
<keyword evidence="4" id="KW-1185">Reference proteome</keyword>
<keyword evidence="1" id="KW-1133">Transmembrane helix</keyword>
<evidence type="ECO:0000313" key="3">
    <source>
        <dbReference type="EMBL" id="NOV97362.1"/>
    </source>
</evidence>
<reference evidence="3 4" key="1">
    <citation type="submission" date="2020-05" db="EMBL/GenBank/DDBJ databases">
        <title>Genomic Encyclopedia of Type Strains, Phase III (KMG-III): the genomes of soil and plant-associated and newly described type strains.</title>
        <authorList>
            <person name="Whitman W."/>
        </authorList>
    </citation>
    <scope>NUCLEOTIDE SEQUENCE [LARGE SCALE GENOMIC DNA]</scope>
    <source>
        <strain evidence="3 4">KCTC 19046</strain>
    </source>
</reference>